<keyword evidence="4 10" id="KW-0813">Transport</keyword>
<comment type="function">
    <text evidence="1">Component of the type II secretion system inner membrane complex required for the energy-dependent secretion of extracellular factors such as proteases and toxins from the periplasm.</text>
</comment>
<evidence type="ECO:0000256" key="4">
    <source>
        <dbReference type="ARBA" id="ARBA00022448"/>
    </source>
</evidence>
<evidence type="ECO:0000256" key="1">
    <source>
        <dbReference type="ARBA" id="ARBA00002684"/>
    </source>
</evidence>
<dbReference type="InterPro" id="IPR001992">
    <property type="entry name" value="T2SS_GspF/T4SS_PilC_CS"/>
</dbReference>
<organism evidence="13 14">
    <name type="scientific">Azohydromonas lata</name>
    <dbReference type="NCBI Taxonomy" id="45677"/>
    <lineage>
        <taxon>Bacteria</taxon>
        <taxon>Pseudomonadati</taxon>
        <taxon>Pseudomonadota</taxon>
        <taxon>Betaproteobacteria</taxon>
        <taxon>Burkholderiales</taxon>
        <taxon>Sphaerotilaceae</taxon>
        <taxon>Azohydromonas</taxon>
    </lineage>
</organism>
<evidence type="ECO:0000313" key="13">
    <source>
        <dbReference type="EMBL" id="MDZ5458432.1"/>
    </source>
</evidence>
<dbReference type="Pfam" id="PF00482">
    <property type="entry name" value="T2SSF"/>
    <property type="match status" value="2"/>
</dbReference>
<accession>A0ABU5IH16</accession>
<feature type="transmembrane region" description="Helical" evidence="11">
    <location>
        <begin position="377"/>
        <end position="402"/>
    </location>
</feature>
<feature type="transmembrane region" description="Helical" evidence="11">
    <location>
        <begin position="175"/>
        <end position="197"/>
    </location>
</feature>
<evidence type="ECO:0000256" key="10">
    <source>
        <dbReference type="RuleBase" id="RU003923"/>
    </source>
</evidence>
<gene>
    <name evidence="13" type="ORF">SM757_17790</name>
</gene>
<feature type="domain" description="Type II secretion system protein GspF" evidence="12">
    <location>
        <begin position="75"/>
        <end position="198"/>
    </location>
</feature>
<dbReference type="InterPro" id="IPR042094">
    <property type="entry name" value="T2SS_GspF_sf"/>
</dbReference>
<protein>
    <recommendedName>
        <fullName evidence="9">General secretion pathway protein F</fullName>
    </recommendedName>
</protein>
<evidence type="ECO:0000256" key="6">
    <source>
        <dbReference type="ARBA" id="ARBA00022692"/>
    </source>
</evidence>
<comment type="subcellular location">
    <subcellularLocation>
        <location evidence="10">Cell inner membrane</location>
        <topology evidence="10">Multi-pass membrane protein</topology>
    </subcellularLocation>
    <subcellularLocation>
        <location evidence="2">Cell membrane</location>
        <topology evidence="2">Multi-pass membrane protein</topology>
    </subcellularLocation>
</comment>
<evidence type="ECO:0000256" key="5">
    <source>
        <dbReference type="ARBA" id="ARBA00022475"/>
    </source>
</evidence>
<dbReference type="PANTHER" id="PTHR30012">
    <property type="entry name" value="GENERAL SECRETION PATHWAY PROTEIN"/>
    <property type="match status" value="1"/>
</dbReference>
<evidence type="ECO:0000256" key="9">
    <source>
        <dbReference type="ARBA" id="ARBA00030750"/>
    </source>
</evidence>
<dbReference type="PANTHER" id="PTHR30012:SF0">
    <property type="entry name" value="TYPE II SECRETION SYSTEM PROTEIN F-RELATED"/>
    <property type="match status" value="1"/>
</dbReference>
<name>A0ABU5IH16_9BURK</name>
<keyword evidence="7 11" id="KW-1133">Transmembrane helix</keyword>
<comment type="caution">
    <text evidence="13">The sequence shown here is derived from an EMBL/GenBank/DDBJ whole genome shotgun (WGS) entry which is preliminary data.</text>
</comment>
<evidence type="ECO:0000256" key="7">
    <source>
        <dbReference type="ARBA" id="ARBA00022989"/>
    </source>
</evidence>
<feature type="domain" description="Type II secretion system protein GspF" evidence="12">
    <location>
        <begin position="278"/>
        <end position="400"/>
    </location>
</feature>
<evidence type="ECO:0000256" key="3">
    <source>
        <dbReference type="ARBA" id="ARBA00005745"/>
    </source>
</evidence>
<keyword evidence="5" id="KW-1003">Cell membrane</keyword>
<sequence>MPAFAFDALDLEGRPRRGIVEADTERAVRNQLRAQSLVPLGVKAVVSGAGTGRGPGWALLAGRGRALGPGALTLWTRQLADMVCAGLPLEQALAALAEDLDDERQRALVAALRAEVNGGSSLARALALHPREFSAIYRAVVHAGEQSGQLGLVLDRLARDLAEHQALRGKVLAAVLYPAIVTLLALGIVGFLLGYVVPHVAQVYAGRQHALPVLTALMLGLSAGLRQHGPWLVAGLLLTVPAARAALRVQRVREGFDAWWLRLPLAGRLAGSFNAARFASTLGLLAGAGVPILDAMQAAADTLGNAAMRAGGRRAVTQVREGASLAAALAGERGFPNVVTRFSRLGEQTGALPLMLQRAAALLSDDVQRRALQMATILEPLLIVGMGLVVMLIVLAVLLPIIELNQWAG</sequence>
<evidence type="ECO:0000256" key="2">
    <source>
        <dbReference type="ARBA" id="ARBA00004651"/>
    </source>
</evidence>
<dbReference type="RefSeq" id="WP_322466510.1">
    <property type="nucleotide sequence ID" value="NZ_JAXOJX010000030.1"/>
</dbReference>
<dbReference type="InterPro" id="IPR003004">
    <property type="entry name" value="GspF/PilC"/>
</dbReference>
<keyword evidence="14" id="KW-1185">Reference proteome</keyword>
<dbReference type="Gene3D" id="1.20.81.30">
    <property type="entry name" value="Type II secretion system (T2SS), domain F"/>
    <property type="match status" value="2"/>
</dbReference>
<dbReference type="InterPro" id="IPR018076">
    <property type="entry name" value="T2SS_GspF_dom"/>
</dbReference>
<evidence type="ECO:0000256" key="8">
    <source>
        <dbReference type="ARBA" id="ARBA00023136"/>
    </source>
</evidence>
<evidence type="ECO:0000259" key="12">
    <source>
        <dbReference type="Pfam" id="PF00482"/>
    </source>
</evidence>
<dbReference type="Proteomes" id="UP001293718">
    <property type="component" value="Unassembled WGS sequence"/>
</dbReference>
<dbReference type="EMBL" id="JAXOJX010000030">
    <property type="protein sequence ID" value="MDZ5458432.1"/>
    <property type="molecule type" value="Genomic_DNA"/>
</dbReference>
<comment type="similarity">
    <text evidence="3 10">Belongs to the GSP F family.</text>
</comment>
<keyword evidence="6 10" id="KW-0812">Transmembrane</keyword>
<dbReference type="PRINTS" id="PR00812">
    <property type="entry name" value="BCTERIALGSPF"/>
</dbReference>
<evidence type="ECO:0000313" key="14">
    <source>
        <dbReference type="Proteomes" id="UP001293718"/>
    </source>
</evidence>
<keyword evidence="8 11" id="KW-0472">Membrane</keyword>
<reference evidence="13 14" key="1">
    <citation type="submission" date="2023-11" db="EMBL/GenBank/DDBJ databases">
        <title>Draft genome of Azohydromonas lata strain H1 (DSM1123), a polyhydroxyalkanoate producer.</title>
        <authorList>
            <person name="Traversa D."/>
            <person name="D'Addabbo P."/>
            <person name="Pazzani C."/>
            <person name="Manzari C."/>
            <person name="Chiara M."/>
            <person name="Scrascia M."/>
        </authorList>
    </citation>
    <scope>NUCLEOTIDE SEQUENCE [LARGE SCALE GENOMIC DNA]</scope>
    <source>
        <strain evidence="13 14">H1</strain>
    </source>
</reference>
<dbReference type="PROSITE" id="PS00874">
    <property type="entry name" value="T2SP_F"/>
    <property type="match status" value="1"/>
</dbReference>
<evidence type="ECO:0000256" key="11">
    <source>
        <dbReference type="SAM" id="Phobius"/>
    </source>
</evidence>
<proteinExistence type="inferred from homology"/>